<keyword evidence="1" id="KW-0472">Membrane</keyword>
<reference evidence="2 3" key="1">
    <citation type="submission" date="2011-08" db="EMBL/GenBank/DDBJ databases">
        <authorList>
            <person name="Liu Z.J."/>
            <person name="Shi F.L."/>
            <person name="Lu J.Q."/>
            <person name="Li M."/>
            <person name="Wang Z.L."/>
        </authorList>
    </citation>
    <scope>NUCLEOTIDE SEQUENCE [LARGE SCALE GENOMIC DNA]</scope>
    <source>
        <strain evidence="2 3">USNM 41457</strain>
    </source>
</reference>
<feature type="transmembrane region" description="Helical" evidence="1">
    <location>
        <begin position="130"/>
        <end position="155"/>
    </location>
</feature>
<reference evidence="3" key="2">
    <citation type="submission" date="2015-07" db="EMBL/GenBank/DDBJ databases">
        <title>Contrasting host-pathogen interactions and genome evolution in two generalist and specialist microsporidian pathogens of mosquitoes.</title>
        <authorList>
            <consortium name="The Broad Institute Genomics Platform"/>
            <consortium name="The Broad Institute Genome Sequencing Center for Infectious Disease"/>
            <person name="Cuomo C.A."/>
            <person name="Sanscrainte N.D."/>
            <person name="Goldberg J.M."/>
            <person name="Heiman D."/>
            <person name="Young S."/>
            <person name="Zeng Q."/>
            <person name="Becnel J.J."/>
            <person name="Birren B.W."/>
        </authorList>
    </citation>
    <scope>NUCLEOTIDE SEQUENCE [LARGE SCALE GENOMIC DNA]</scope>
    <source>
        <strain evidence="3">USNM 41457</strain>
    </source>
</reference>
<evidence type="ECO:0000313" key="2">
    <source>
        <dbReference type="EMBL" id="EJW01549.1"/>
    </source>
</evidence>
<name>J9D1W0_EDHAE</name>
<gene>
    <name evidence="2" type="ORF">EDEG_03882</name>
</gene>
<accession>J9D1W0</accession>
<keyword evidence="1" id="KW-1133">Transmembrane helix</keyword>
<keyword evidence="3" id="KW-1185">Reference proteome</keyword>
<sequence length="157" mass="17783">MEHKINPLEEPPVYEVASGLPSYDEIIGVKTIANVESNATVNSTAEPKICANRNTGTSGVSSNKTNDFVIHINSMQNRTENISISNHGYHLNDVFCRTEYERNNEFCNLADVKSSSIDFHQINLFCRKMFFMLLTIFLCSLIPISIILFAFNLWIDD</sequence>
<dbReference type="Proteomes" id="UP000003163">
    <property type="component" value="Unassembled WGS sequence"/>
</dbReference>
<dbReference type="VEuPathDB" id="MicrosporidiaDB:EDEG_03882"/>
<organism evidence="2 3">
    <name type="scientific">Edhazardia aedis (strain USNM 41457)</name>
    <name type="common">Microsporidian parasite</name>
    <dbReference type="NCBI Taxonomy" id="1003232"/>
    <lineage>
        <taxon>Eukaryota</taxon>
        <taxon>Fungi</taxon>
        <taxon>Fungi incertae sedis</taxon>
        <taxon>Microsporidia</taxon>
        <taxon>Edhazardia</taxon>
    </lineage>
</organism>
<evidence type="ECO:0000256" key="1">
    <source>
        <dbReference type="SAM" id="Phobius"/>
    </source>
</evidence>
<proteinExistence type="predicted"/>
<dbReference type="InParanoid" id="J9D1W0"/>
<dbReference type="HOGENOM" id="CLU_140462_0_0_1"/>
<comment type="caution">
    <text evidence="2">The sequence shown here is derived from an EMBL/GenBank/DDBJ whole genome shotgun (WGS) entry which is preliminary data.</text>
</comment>
<keyword evidence="1" id="KW-0812">Transmembrane</keyword>
<dbReference type="AlphaFoldDB" id="J9D1W0"/>
<evidence type="ECO:0000313" key="3">
    <source>
        <dbReference type="Proteomes" id="UP000003163"/>
    </source>
</evidence>
<dbReference type="EMBL" id="AFBI03000139">
    <property type="protein sequence ID" value="EJW01549.1"/>
    <property type="molecule type" value="Genomic_DNA"/>
</dbReference>
<protein>
    <submittedName>
        <fullName evidence="2">Uncharacterized protein</fullName>
    </submittedName>
</protein>